<comment type="caution">
    <text evidence="3">The sequence shown here is derived from an EMBL/GenBank/DDBJ whole genome shotgun (WGS) entry which is preliminary data.</text>
</comment>
<feature type="region of interest" description="Disordered" evidence="1">
    <location>
        <begin position="1"/>
        <end position="28"/>
    </location>
</feature>
<evidence type="ECO:0000313" key="3">
    <source>
        <dbReference type="EMBL" id="CAL8096308.1"/>
    </source>
</evidence>
<dbReference type="EMBL" id="CAXLJM020000028">
    <property type="protein sequence ID" value="CAL8096308.1"/>
    <property type="molecule type" value="Genomic_DNA"/>
</dbReference>
<sequence>MDIQTNSYYSSPETLRSGDNGGNGIQASSFPSFLHSPASVSSSSYDFQSYDTDLSGDEVNSRMTHFHSSPNNNISGVLSPASSIMSSSPEKTHAQPQQYRISRRDMGRLKETEVSTSYSKNGEQKQQPRTRRTRKKSPTVVLRMKKFRRVKANDRERHRMHLLNAALERLRLVLPAMPQDQRLTKIETLRFAHNYIWALSQAVSVIKNLNSSGTEVKAEDIASSFGSLDCELVDGNYVVRVGNVRIVLDREGSLVETLATRPSTPPPDDEQQYLPSSEAYHQIFSNNNNNNNHNFTFNEHHPHPAHHHHHQYYQHHQLDNSPPNGSNNNNCEPQLHVPGVAPFGYHHPHIQQTMGLTPASRLIHANHAISAPHQVVDIDCSSNYSFSSSFDDDTDPSSAMYHQQGGTLRTPNSEQQIAYY</sequence>
<gene>
    <name evidence="3" type="ORF">ODALV1_LOCUS9318</name>
</gene>
<feature type="compositionally biased region" description="Basic and acidic residues" evidence="1">
    <location>
        <begin position="102"/>
        <end position="113"/>
    </location>
</feature>
<dbReference type="Gene3D" id="4.10.280.10">
    <property type="entry name" value="Helix-loop-helix DNA-binding domain"/>
    <property type="match status" value="1"/>
</dbReference>
<dbReference type="SMART" id="SM00353">
    <property type="entry name" value="HLH"/>
    <property type="match status" value="1"/>
</dbReference>
<name>A0ABP1QAU7_9HEXA</name>
<dbReference type="InterPro" id="IPR036638">
    <property type="entry name" value="HLH_DNA-bd_sf"/>
</dbReference>
<dbReference type="CDD" id="cd11428">
    <property type="entry name" value="bHLH_TS_NGN"/>
    <property type="match status" value="1"/>
</dbReference>
<proteinExistence type="predicted"/>
<feature type="region of interest" description="Disordered" evidence="1">
    <location>
        <begin position="287"/>
        <end position="328"/>
    </location>
</feature>
<feature type="compositionally biased region" description="Polar residues" evidence="1">
    <location>
        <begin position="1"/>
        <end position="14"/>
    </location>
</feature>
<dbReference type="InterPro" id="IPR050359">
    <property type="entry name" value="bHLH_transcription_factors"/>
</dbReference>
<accession>A0ABP1QAU7</accession>
<keyword evidence="4" id="KW-1185">Reference proteome</keyword>
<dbReference type="InterPro" id="IPR011598">
    <property type="entry name" value="bHLH_dom"/>
</dbReference>
<reference evidence="3 4" key="1">
    <citation type="submission" date="2024-08" db="EMBL/GenBank/DDBJ databases">
        <authorList>
            <person name="Cucini C."/>
            <person name="Frati F."/>
        </authorList>
    </citation>
    <scope>NUCLEOTIDE SEQUENCE [LARGE SCALE GENOMIC DNA]</scope>
</reference>
<feature type="domain" description="BHLH" evidence="2">
    <location>
        <begin position="147"/>
        <end position="199"/>
    </location>
</feature>
<feature type="compositionally biased region" description="Basic residues" evidence="1">
    <location>
        <begin position="128"/>
        <end position="138"/>
    </location>
</feature>
<feature type="compositionally biased region" description="Polar residues" evidence="1">
    <location>
        <begin position="400"/>
        <end position="420"/>
    </location>
</feature>
<dbReference type="PANTHER" id="PTHR19290">
    <property type="entry name" value="BASIC HELIX-LOOP-HELIX PROTEIN NEUROGENIN-RELATED"/>
    <property type="match status" value="1"/>
</dbReference>
<dbReference type="SUPFAM" id="SSF47459">
    <property type="entry name" value="HLH, helix-loop-helix DNA-binding domain"/>
    <property type="match status" value="1"/>
</dbReference>
<dbReference type="PROSITE" id="PS50888">
    <property type="entry name" value="BHLH"/>
    <property type="match status" value="1"/>
</dbReference>
<dbReference type="Proteomes" id="UP001642540">
    <property type="component" value="Unassembled WGS sequence"/>
</dbReference>
<evidence type="ECO:0000313" key="4">
    <source>
        <dbReference type="Proteomes" id="UP001642540"/>
    </source>
</evidence>
<feature type="compositionally biased region" description="Basic residues" evidence="1">
    <location>
        <begin position="303"/>
        <end position="313"/>
    </location>
</feature>
<evidence type="ECO:0000256" key="1">
    <source>
        <dbReference type="SAM" id="MobiDB-lite"/>
    </source>
</evidence>
<feature type="region of interest" description="Disordered" evidence="1">
    <location>
        <begin position="387"/>
        <end position="420"/>
    </location>
</feature>
<evidence type="ECO:0000259" key="2">
    <source>
        <dbReference type="PROSITE" id="PS50888"/>
    </source>
</evidence>
<protein>
    <recommendedName>
        <fullName evidence="2">BHLH domain-containing protein</fullName>
    </recommendedName>
</protein>
<organism evidence="3 4">
    <name type="scientific">Orchesella dallaii</name>
    <dbReference type="NCBI Taxonomy" id="48710"/>
    <lineage>
        <taxon>Eukaryota</taxon>
        <taxon>Metazoa</taxon>
        <taxon>Ecdysozoa</taxon>
        <taxon>Arthropoda</taxon>
        <taxon>Hexapoda</taxon>
        <taxon>Collembola</taxon>
        <taxon>Entomobryomorpha</taxon>
        <taxon>Entomobryoidea</taxon>
        <taxon>Orchesellidae</taxon>
        <taxon>Orchesellinae</taxon>
        <taxon>Orchesella</taxon>
    </lineage>
</organism>
<feature type="compositionally biased region" description="Polar residues" evidence="1">
    <location>
        <begin position="61"/>
        <end position="76"/>
    </location>
</feature>
<dbReference type="Pfam" id="PF00010">
    <property type="entry name" value="HLH"/>
    <property type="match status" value="1"/>
</dbReference>
<feature type="compositionally biased region" description="Low complexity" evidence="1">
    <location>
        <begin position="287"/>
        <end position="297"/>
    </location>
</feature>
<feature type="compositionally biased region" description="Low complexity" evidence="1">
    <location>
        <begin position="79"/>
        <end position="88"/>
    </location>
</feature>
<dbReference type="PANTHER" id="PTHR19290:SF163">
    <property type="entry name" value="BASIC HELIX-LOOP-HELIX NEURAL TRANSCRIPTION FACTOR TAP"/>
    <property type="match status" value="1"/>
</dbReference>
<feature type="region of interest" description="Disordered" evidence="1">
    <location>
        <begin position="56"/>
        <end position="138"/>
    </location>
</feature>